<dbReference type="InterPro" id="IPR036420">
    <property type="entry name" value="BRCT_dom_sf"/>
</dbReference>
<dbReference type="OrthoDB" id="446168at2759"/>
<gene>
    <name evidence="5" type="ORF">NESG_00686</name>
</gene>
<proteinExistence type="predicted"/>
<dbReference type="PANTHER" id="PTHR23389:SF6">
    <property type="entry name" value="REPLICATION FACTOR C SUBUNIT 1"/>
    <property type="match status" value="1"/>
</dbReference>
<dbReference type="GO" id="GO:0005634">
    <property type="term" value="C:nucleus"/>
    <property type="evidence" value="ECO:0007669"/>
    <property type="project" value="TreeGrafter"/>
</dbReference>
<evidence type="ECO:0000259" key="4">
    <source>
        <dbReference type="PROSITE" id="PS50172"/>
    </source>
</evidence>
<dbReference type="InterPro" id="IPR001357">
    <property type="entry name" value="BRCT_dom"/>
</dbReference>
<dbReference type="Gene3D" id="3.40.50.300">
    <property type="entry name" value="P-loop containing nucleotide triphosphate hydrolases"/>
    <property type="match status" value="1"/>
</dbReference>
<organism evidence="5 6">
    <name type="scientific">Nematocida ausubeli (strain ATCC PRA-371 / ERTm2)</name>
    <name type="common">Nematode killer fungus</name>
    <dbReference type="NCBI Taxonomy" id="1913371"/>
    <lineage>
        <taxon>Eukaryota</taxon>
        <taxon>Fungi</taxon>
        <taxon>Fungi incertae sedis</taxon>
        <taxon>Microsporidia</taxon>
        <taxon>Nematocida</taxon>
    </lineage>
</organism>
<dbReference type="CDD" id="cd00009">
    <property type="entry name" value="AAA"/>
    <property type="match status" value="1"/>
</dbReference>
<dbReference type="Gene3D" id="3.40.50.10190">
    <property type="entry name" value="BRCT domain"/>
    <property type="match status" value="1"/>
</dbReference>
<dbReference type="PANTHER" id="PTHR23389">
    <property type="entry name" value="CHROMOSOME TRANSMISSION FIDELITY FACTOR 18"/>
    <property type="match status" value="1"/>
</dbReference>
<sequence length="513" mass="57224">MKRKEEDLPYTGRTFVVTGTTKMSREDLVNRIRELGGKVTLSVSGATTFLLAGSEPGPAKLKKAVALGTKVLSEEDFMEMTSHYIIQPIEIKKTKSENTSKERWCDKYKPATTSEIVGNKMAVTQLKTHLLSMSRVPIVLVGSSGIGKTLSVYLAAKELGISLIEYNGSDYRNKQEVSIIKGLSTQKSLTRDIHLHKNKALLMEEIENMTSSDRGGLQEVLNLFKETKIPIILTANNKNSQNIKTVLTKCKVISYSKVDSRSIVAHLKNIASKEGISVPENTLMQISVTANGDVRYAVNMLQYLSKKNKISTEDIRIMGKHMTSNNLFDVTKEILQPHVSPAQKIDLFFEEPMFALLMVFENYLGEGTIKNAAEISDTLSMAEIANARMLNSDEKRLFPVAAYYTAVKPKIHATNRLAFSKYLGQMSSLAASKKKLVKIMNEAPKRSLHGGWSTLYDILSVMSLLESKNTPKKDVLEYIQGLHMDKNVLQLFSELTEIKIKPASLPLIKPQKE</sequence>
<keyword evidence="3" id="KW-0067">ATP-binding</keyword>
<dbReference type="GeneID" id="77675659"/>
<dbReference type="GO" id="GO:0016887">
    <property type="term" value="F:ATP hydrolysis activity"/>
    <property type="evidence" value="ECO:0007669"/>
    <property type="project" value="InterPro"/>
</dbReference>
<accession>A0A086J318</accession>
<dbReference type="InterPro" id="IPR027417">
    <property type="entry name" value="P-loop_NTPase"/>
</dbReference>
<dbReference type="AlphaFoldDB" id="A0A086J318"/>
<dbReference type="GO" id="GO:0005524">
    <property type="term" value="F:ATP binding"/>
    <property type="evidence" value="ECO:0007669"/>
    <property type="project" value="UniProtKB-KW"/>
</dbReference>
<dbReference type="InterPro" id="IPR047854">
    <property type="entry name" value="RFC_lid"/>
</dbReference>
<evidence type="ECO:0000256" key="2">
    <source>
        <dbReference type="ARBA" id="ARBA00022741"/>
    </source>
</evidence>
<dbReference type="PROSITE" id="PS50172">
    <property type="entry name" value="BRCT"/>
    <property type="match status" value="1"/>
</dbReference>
<evidence type="ECO:0000313" key="6">
    <source>
        <dbReference type="Proteomes" id="UP000054524"/>
    </source>
</evidence>
<dbReference type="EMBL" id="AKIJ01000002">
    <property type="protein sequence ID" value="KFG26536.1"/>
    <property type="molecule type" value="Genomic_DNA"/>
</dbReference>
<keyword evidence="6" id="KW-1185">Reference proteome</keyword>
<dbReference type="HOGENOM" id="CLU_003574_8_0_1"/>
<dbReference type="RefSeq" id="XP_052905091.1">
    <property type="nucleotide sequence ID" value="XM_053048331.1"/>
</dbReference>
<dbReference type="Proteomes" id="UP000054524">
    <property type="component" value="Unassembled WGS sequence"/>
</dbReference>
<dbReference type="Pfam" id="PF21960">
    <property type="entry name" value="RCF1-5-like_lid"/>
    <property type="match status" value="1"/>
</dbReference>
<dbReference type="Pfam" id="PF00004">
    <property type="entry name" value="AAA"/>
    <property type="match status" value="1"/>
</dbReference>
<dbReference type="SMART" id="SM00292">
    <property type="entry name" value="BRCT"/>
    <property type="match status" value="1"/>
</dbReference>
<comment type="caution">
    <text evidence="5">The sequence shown here is derived from an EMBL/GenBank/DDBJ whole genome shotgun (WGS) entry which is preliminary data.</text>
</comment>
<keyword evidence="1" id="KW-0235">DNA replication</keyword>
<dbReference type="SUPFAM" id="SSF52540">
    <property type="entry name" value="P-loop containing nucleoside triphosphate hydrolases"/>
    <property type="match status" value="1"/>
</dbReference>
<name>A0A086J318_NEMA1</name>
<dbReference type="GO" id="GO:0003677">
    <property type="term" value="F:DNA binding"/>
    <property type="evidence" value="ECO:0007669"/>
    <property type="project" value="InterPro"/>
</dbReference>
<protein>
    <recommendedName>
        <fullName evidence="4">BRCT domain-containing protein</fullName>
    </recommendedName>
</protein>
<reference evidence="5 6" key="1">
    <citation type="journal article" date="2014" name="Genome Announc.">
        <title>Genome Sequence of the Microsporidian Species Nematocida sp1 Strain ERTm6 (ATCC PRA-372).</title>
        <authorList>
            <person name="Bakowski M.A."/>
            <person name="Priest M."/>
            <person name="Young S."/>
            <person name="Cuomo C.A."/>
            <person name="Troemel E.R."/>
        </authorList>
    </citation>
    <scope>NUCLEOTIDE SEQUENCE [LARGE SCALE GENOMIC DNA]</scope>
    <source>
        <strain evidence="5 6">ERTm6</strain>
    </source>
</reference>
<dbReference type="Pfam" id="PF00533">
    <property type="entry name" value="BRCT"/>
    <property type="match status" value="1"/>
</dbReference>
<keyword evidence="2" id="KW-0547">Nucleotide-binding</keyword>
<dbReference type="InterPro" id="IPR003959">
    <property type="entry name" value="ATPase_AAA_core"/>
</dbReference>
<dbReference type="Gene3D" id="1.10.8.60">
    <property type="match status" value="1"/>
</dbReference>
<dbReference type="SUPFAM" id="SSF48019">
    <property type="entry name" value="post-AAA+ oligomerization domain-like"/>
    <property type="match status" value="1"/>
</dbReference>
<feature type="domain" description="BRCT" evidence="4">
    <location>
        <begin position="5"/>
        <end position="93"/>
    </location>
</feature>
<dbReference type="Gene3D" id="1.20.272.10">
    <property type="match status" value="1"/>
</dbReference>
<evidence type="ECO:0000313" key="5">
    <source>
        <dbReference type="EMBL" id="KFG26536.1"/>
    </source>
</evidence>
<evidence type="ECO:0000256" key="3">
    <source>
        <dbReference type="ARBA" id="ARBA00022840"/>
    </source>
</evidence>
<dbReference type="InterPro" id="IPR008921">
    <property type="entry name" value="DNA_pol3_clamp-load_cplx_C"/>
</dbReference>
<evidence type="ECO:0000256" key="1">
    <source>
        <dbReference type="ARBA" id="ARBA00022705"/>
    </source>
</evidence>
<dbReference type="CDD" id="cd18140">
    <property type="entry name" value="HLD_clamp_RFC"/>
    <property type="match status" value="1"/>
</dbReference>
<dbReference type="GO" id="GO:0006271">
    <property type="term" value="P:DNA strand elongation involved in DNA replication"/>
    <property type="evidence" value="ECO:0007669"/>
    <property type="project" value="UniProtKB-ARBA"/>
</dbReference>
<dbReference type="SUPFAM" id="SSF52113">
    <property type="entry name" value="BRCT domain"/>
    <property type="match status" value="1"/>
</dbReference>
<dbReference type="SMART" id="SM00382">
    <property type="entry name" value="AAA"/>
    <property type="match status" value="1"/>
</dbReference>
<dbReference type="InterPro" id="IPR003593">
    <property type="entry name" value="AAA+_ATPase"/>
</dbReference>